<protein>
    <recommendedName>
        <fullName evidence="3">Tox-REase-5 domain-containing protein</fullName>
    </recommendedName>
</protein>
<dbReference type="GeneID" id="57292184"/>
<dbReference type="RefSeq" id="WP_006658432.1">
    <property type="nucleotide sequence ID" value="NZ_ABXW01000042.1"/>
</dbReference>
<dbReference type="AlphaFoldDB" id="B6XDQ6"/>
<evidence type="ECO:0000256" key="1">
    <source>
        <dbReference type="SAM" id="MobiDB-lite"/>
    </source>
</evidence>
<accession>B6XDQ6</accession>
<comment type="caution">
    <text evidence="4">The sequence shown here is derived from an EMBL/GenBank/DDBJ whole genome shotgun (WGS) entry which is preliminary data.</text>
</comment>
<proteinExistence type="predicted"/>
<evidence type="ECO:0000256" key="2">
    <source>
        <dbReference type="SAM" id="SignalP"/>
    </source>
</evidence>
<dbReference type="Proteomes" id="UP000003729">
    <property type="component" value="Unassembled WGS sequence"/>
</dbReference>
<keyword evidence="2" id="KW-0732">Signal</keyword>
<dbReference type="Pfam" id="PF15648">
    <property type="entry name" value="Tox-REase-5"/>
    <property type="match status" value="1"/>
</dbReference>
<dbReference type="eggNOG" id="ENOG50332ZH">
    <property type="taxonomic scope" value="Bacteria"/>
</dbReference>
<feature type="chain" id="PRO_5002852469" description="Tox-REase-5 domain-containing protein" evidence="2">
    <location>
        <begin position="20"/>
        <end position="255"/>
    </location>
</feature>
<reference evidence="4 5" key="1">
    <citation type="submission" date="2008-10" db="EMBL/GenBank/DDBJ databases">
        <title>Draft genome sequence of Providencia alcalifaciens (DSM 30120).</title>
        <authorList>
            <person name="Sudarsanam P."/>
            <person name="Ley R."/>
            <person name="Guruge J."/>
            <person name="Turnbaugh P.J."/>
            <person name="Mahowald M."/>
            <person name="Liep D."/>
            <person name="Gordon J."/>
        </authorList>
    </citation>
    <scope>NUCLEOTIDE SEQUENCE [LARGE SCALE GENOMIC DNA]</scope>
    <source>
        <strain evidence="4 5">DSM 30120</strain>
    </source>
</reference>
<evidence type="ECO:0000259" key="3">
    <source>
        <dbReference type="Pfam" id="PF15648"/>
    </source>
</evidence>
<gene>
    <name evidence="4" type="ORF">PROVALCAL_01481</name>
</gene>
<feature type="domain" description="Tox-REase-5" evidence="3">
    <location>
        <begin position="162"/>
        <end position="232"/>
    </location>
</feature>
<dbReference type="EMBL" id="ABXW01000042">
    <property type="protein sequence ID" value="EEB46367.1"/>
    <property type="molecule type" value="Genomic_DNA"/>
</dbReference>
<name>B6XDQ6_9GAMM</name>
<feature type="region of interest" description="Disordered" evidence="1">
    <location>
        <begin position="58"/>
        <end position="78"/>
    </location>
</feature>
<evidence type="ECO:0000313" key="5">
    <source>
        <dbReference type="Proteomes" id="UP000003729"/>
    </source>
</evidence>
<evidence type="ECO:0000313" key="4">
    <source>
        <dbReference type="EMBL" id="EEB46367.1"/>
    </source>
</evidence>
<reference evidence="4 5" key="2">
    <citation type="submission" date="2008-10" db="EMBL/GenBank/DDBJ databases">
        <authorList>
            <person name="Fulton L."/>
            <person name="Clifton S."/>
            <person name="Fulton B."/>
            <person name="Xu J."/>
            <person name="Minx P."/>
            <person name="Pepin K.H."/>
            <person name="Johnson M."/>
            <person name="Bhonagiri V."/>
            <person name="Nash W.E."/>
            <person name="Mardis E.R."/>
            <person name="Wilson R.K."/>
        </authorList>
    </citation>
    <scope>NUCLEOTIDE SEQUENCE [LARGE SCALE GENOMIC DNA]</scope>
    <source>
        <strain evidence="4 5">DSM 30120</strain>
    </source>
</reference>
<feature type="signal peptide" evidence="2">
    <location>
        <begin position="1"/>
        <end position="19"/>
    </location>
</feature>
<sequence length="255" mass="28041">MPIPLIVAGAGLMTLGGLAAVTQEASKIGFPSSSGSSDDEWGDNISYGDKIREYESIAIGGELGDEDPDDKRRGSQGAAAGAVAGSSAGVAAIEASKGCKDCPAIPYVIPHEREITKTKTIAAFEYQSKICKSPIRTVDTPSGQLKYIDEWQCTVPVPTRTKFPCVEFDGWVPEECNFIETKDNFDFAFDKDGNVKPFFKGGGKPFKQASEQNWLCRVPFKGKSYSDWHFSQQKMYRFCTKIFQQLSQIRTHHTI</sequence>
<organism evidence="4 5">
    <name type="scientific">Providencia alcalifaciens DSM 30120</name>
    <dbReference type="NCBI Taxonomy" id="520999"/>
    <lineage>
        <taxon>Bacteria</taxon>
        <taxon>Pseudomonadati</taxon>
        <taxon>Pseudomonadota</taxon>
        <taxon>Gammaproteobacteria</taxon>
        <taxon>Enterobacterales</taxon>
        <taxon>Morganellaceae</taxon>
        <taxon>Providencia</taxon>
    </lineage>
</organism>
<dbReference type="InterPro" id="IPR028904">
    <property type="entry name" value="Tox-REase-5_dom"/>
</dbReference>